<dbReference type="Pfam" id="PF24777">
    <property type="entry name" value="DUF7700"/>
    <property type="match status" value="1"/>
</dbReference>
<sequence>MATKIPGETYRGEALHLPLSQDGQVAVYVWPLRILNIQGKGCGGPTVGIDVGNEEVLRWDCHDSMGHWHGGGYDKLERPGNSHREFPDGLKTVSVQVEWAFQQIQNNAKELLEEADYGPAAGLLEPALVATAIDSIKAHLSKHSGLRPKAIEENLIAS</sequence>
<dbReference type="InterPro" id="IPR056117">
    <property type="entry name" value="DUF7700"/>
</dbReference>
<dbReference type="AlphaFoldDB" id="A0A382XPJ2"/>
<gene>
    <name evidence="2" type="ORF">METZ01_LOCUS425623</name>
</gene>
<evidence type="ECO:0000259" key="1">
    <source>
        <dbReference type="Pfam" id="PF24777"/>
    </source>
</evidence>
<organism evidence="2">
    <name type="scientific">marine metagenome</name>
    <dbReference type="NCBI Taxonomy" id="408172"/>
    <lineage>
        <taxon>unclassified sequences</taxon>
        <taxon>metagenomes</taxon>
        <taxon>ecological metagenomes</taxon>
    </lineage>
</organism>
<dbReference type="EMBL" id="UINC01169301">
    <property type="protein sequence ID" value="SVD72769.1"/>
    <property type="molecule type" value="Genomic_DNA"/>
</dbReference>
<accession>A0A382XPJ2</accession>
<protein>
    <recommendedName>
        <fullName evidence="1">DUF7700 domain-containing protein</fullName>
    </recommendedName>
</protein>
<reference evidence="2" key="1">
    <citation type="submission" date="2018-05" db="EMBL/GenBank/DDBJ databases">
        <authorList>
            <person name="Lanie J.A."/>
            <person name="Ng W.-L."/>
            <person name="Kazmierczak K.M."/>
            <person name="Andrzejewski T.M."/>
            <person name="Davidsen T.M."/>
            <person name="Wayne K.J."/>
            <person name="Tettelin H."/>
            <person name="Glass J.I."/>
            <person name="Rusch D."/>
            <person name="Podicherti R."/>
            <person name="Tsui H.-C.T."/>
            <person name="Winkler M.E."/>
        </authorList>
    </citation>
    <scope>NUCLEOTIDE SEQUENCE</scope>
</reference>
<feature type="domain" description="DUF7700" evidence="1">
    <location>
        <begin position="51"/>
        <end position="138"/>
    </location>
</feature>
<proteinExistence type="predicted"/>
<name>A0A382XPJ2_9ZZZZ</name>
<evidence type="ECO:0000313" key="2">
    <source>
        <dbReference type="EMBL" id="SVD72769.1"/>
    </source>
</evidence>